<evidence type="ECO:0000313" key="5">
    <source>
        <dbReference type="EMBL" id="SDP22010.1"/>
    </source>
</evidence>
<dbReference type="Pfam" id="PF01832">
    <property type="entry name" value="Glucosaminidase"/>
    <property type="match status" value="1"/>
</dbReference>
<dbReference type="PANTHER" id="PTHR33308">
    <property type="entry name" value="PEPTIDOGLYCAN HYDROLASE FLGJ"/>
    <property type="match status" value="1"/>
</dbReference>
<dbReference type="PANTHER" id="PTHR33308:SF9">
    <property type="entry name" value="PEPTIDOGLYCAN HYDROLASE FLGJ"/>
    <property type="match status" value="1"/>
</dbReference>
<dbReference type="GO" id="GO:0004040">
    <property type="term" value="F:amidase activity"/>
    <property type="evidence" value="ECO:0007669"/>
    <property type="project" value="InterPro"/>
</dbReference>
<dbReference type="EMBL" id="FNIX01000006">
    <property type="protein sequence ID" value="SDP22010.1"/>
    <property type="molecule type" value="Genomic_DNA"/>
</dbReference>
<dbReference type="AlphaFoldDB" id="A0A1H0QXQ8"/>
<dbReference type="InterPro" id="IPR002901">
    <property type="entry name" value="MGlyc_endo_b_GlcNAc-like_dom"/>
</dbReference>
<evidence type="ECO:0000256" key="2">
    <source>
        <dbReference type="ARBA" id="ARBA00022801"/>
    </source>
</evidence>
<gene>
    <name evidence="5" type="ORF">SAMN05421507_10661</name>
</gene>
<dbReference type="Gene3D" id="1.10.530.10">
    <property type="match status" value="1"/>
</dbReference>
<dbReference type="GO" id="GO:0071973">
    <property type="term" value="P:bacterial-type flagellum-dependent cell motility"/>
    <property type="evidence" value="ECO:0007669"/>
    <property type="project" value="TreeGrafter"/>
</dbReference>
<dbReference type="RefSeq" id="WP_090098308.1">
    <property type="nucleotide sequence ID" value="NZ_FNIX01000006.1"/>
</dbReference>
<dbReference type="InterPro" id="IPR028994">
    <property type="entry name" value="Integrin_alpha_N"/>
</dbReference>
<feature type="signal peptide" evidence="3">
    <location>
        <begin position="1"/>
        <end position="21"/>
    </location>
</feature>
<dbReference type="OrthoDB" id="3734014at2"/>
<accession>A0A1H0QXQ8</accession>
<dbReference type="SUPFAM" id="SSF69318">
    <property type="entry name" value="Integrin alpha N-terminal domain"/>
    <property type="match status" value="1"/>
</dbReference>
<evidence type="ECO:0000256" key="3">
    <source>
        <dbReference type="SAM" id="SignalP"/>
    </source>
</evidence>
<dbReference type="SMART" id="SM00047">
    <property type="entry name" value="LYZ2"/>
    <property type="match status" value="1"/>
</dbReference>
<name>A0A1H0QXQ8_9PSEU</name>
<dbReference type="Pfam" id="PF13517">
    <property type="entry name" value="FG-GAP_3"/>
    <property type="match status" value="2"/>
</dbReference>
<protein>
    <submittedName>
        <fullName evidence="5">Flagellum-specific peptidoglycan hydrolase FlgJ</fullName>
    </submittedName>
</protein>
<dbReference type="Proteomes" id="UP000199691">
    <property type="component" value="Unassembled WGS sequence"/>
</dbReference>
<keyword evidence="2 5" id="KW-0378">Hydrolase</keyword>
<sequence>MRKILVLAAAVAGLVATPALATASELSAQDYRDDFIAVAGALAQDVKREYDVPASVTTGQAIHESAWGRSTLSANDRNYFGIKCKDGLPGPIAVGCRAYPTTECDQSGCHPATAYFRTYNSMRDSFRDYGRMISTVASYAHALPYRSQPDRFLTEIAKVYATDQSYVTKVLAIMRNWNTYRFDNAGGRGNADITGDGKGDLFAVHQDKLRYYFGDGSGNLHWGSEGGVGWGGLGEIAMGDVNGDGKGDLIAEAGGKLRYFYGDGSGNLHWGSEGGTGWEAVKHLNLEDVNGDNKADIVGVVGDQLRYYYGDGTGNFHLHSEGGNGWGALSKLEAGDVNGDGKADLVAVYQDKLRYYYGDGSGNFHWGSEGGTGWGSLGHLAVTDMNGDGKGDLLAVAGDQLRYFYGDGTGNFHWGHEGGAGWSALTRFAA</sequence>
<evidence type="ECO:0000259" key="4">
    <source>
        <dbReference type="SMART" id="SM00047"/>
    </source>
</evidence>
<dbReference type="Gene3D" id="2.115.10.10">
    <property type="entry name" value="Tachylectin 2"/>
    <property type="match status" value="1"/>
</dbReference>
<evidence type="ECO:0000313" key="6">
    <source>
        <dbReference type="Proteomes" id="UP000199691"/>
    </source>
</evidence>
<evidence type="ECO:0000256" key="1">
    <source>
        <dbReference type="ARBA" id="ARBA00022729"/>
    </source>
</evidence>
<keyword evidence="1 3" id="KW-0732">Signal</keyword>
<proteinExistence type="predicted"/>
<dbReference type="InterPro" id="IPR013517">
    <property type="entry name" value="FG-GAP"/>
</dbReference>
<feature type="chain" id="PRO_5038552394" evidence="3">
    <location>
        <begin position="22"/>
        <end position="430"/>
    </location>
</feature>
<feature type="domain" description="Mannosyl-glycoprotein endo-beta-N-acetylglucosamidase-like" evidence="4">
    <location>
        <begin position="24"/>
        <end position="183"/>
    </location>
</feature>
<dbReference type="STRING" id="641025.SAMN05421507_10661"/>
<dbReference type="InterPro" id="IPR051056">
    <property type="entry name" value="Glycosyl_Hydrolase_73"/>
</dbReference>
<reference evidence="6" key="1">
    <citation type="submission" date="2016-10" db="EMBL/GenBank/DDBJ databases">
        <authorList>
            <person name="Varghese N."/>
            <person name="Submissions S."/>
        </authorList>
    </citation>
    <scope>NUCLEOTIDE SEQUENCE [LARGE SCALE GENOMIC DNA]</scope>
    <source>
        <strain evidence="6">CGMCC 4.6609</strain>
    </source>
</reference>
<organism evidence="5 6">
    <name type="scientific">Lentzea jiangxiensis</name>
    <dbReference type="NCBI Taxonomy" id="641025"/>
    <lineage>
        <taxon>Bacteria</taxon>
        <taxon>Bacillati</taxon>
        <taxon>Actinomycetota</taxon>
        <taxon>Actinomycetes</taxon>
        <taxon>Pseudonocardiales</taxon>
        <taxon>Pseudonocardiaceae</taxon>
        <taxon>Lentzea</taxon>
    </lineage>
</organism>
<keyword evidence="6" id="KW-1185">Reference proteome</keyword>